<protein>
    <submittedName>
        <fullName evidence="1">Uncharacterized protein</fullName>
    </submittedName>
</protein>
<dbReference type="PATRIC" id="fig|866895.3.peg.4228"/>
<dbReference type="HOGENOM" id="CLU_3184383_0_0_9"/>
<reference evidence="1 2" key="1">
    <citation type="journal article" date="2013" name="Environ. Microbiol.">
        <title>Chloride and organic osmolytes: a hybrid strategy to cope with elevated salinities by the moderately halophilic, chloride-dependent bacterium Halobacillus halophilus.</title>
        <authorList>
            <person name="Saum S.H."/>
            <person name="Pfeiffer F."/>
            <person name="Palm P."/>
            <person name="Rampp M."/>
            <person name="Schuster S.C."/>
            <person name="Muller V."/>
            <person name="Oesterhelt D."/>
        </authorList>
    </citation>
    <scope>NUCLEOTIDE SEQUENCE [LARGE SCALE GENOMIC DNA]</scope>
    <source>
        <strain evidence="2">ATCC 35676 / DSM 2266 / JCM 20832 / NBRC 102448/ NCIMB 2269</strain>
        <plasmid evidence="2">PL3</plasmid>
    </source>
</reference>
<dbReference type="AlphaFoldDB" id="I0JTQ0"/>
<evidence type="ECO:0000313" key="2">
    <source>
        <dbReference type="Proteomes" id="UP000007397"/>
    </source>
</evidence>
<evidence type="ECO:0000313" key="1">
    <source>
        <dbReference type="EMBL" id="CCG47523.1"/>
    </source>
</evidence>
<name>I0JTQ0_HALH3</name>
<geneLocation type="plasmid" evidence="1 2">
    <name>PL3</name>
</geneLocation>
<proteinExistence type="predicted"/>
<keyword evidence="2" id="KW-1185">Reference proteome</keyword>
<sequence>MVLFSINSRNSEEFKVLLDYMLGHISKEEFDSFMEKFLEEDDKLDD</sequence>
<gene>
    <name evidence="1" type="ordered locus">HBHAL_7004</name>
</gene>
<organism evidence="1 2">
    <name type="scientific">Halobacillus halophilus (strain ATCC 35676 / DSM 2266 / JCM 20832 / KCTC 3685 / LMG 17431 / NBRC 102448 / NCIMB 2269)</name>
    <name type="common">Sporosarcina halophila</name>
    <dbReference type="NCBI Taxonomy" id="866895"/>
    <lineage>
        <taxon>Bacteria</taxon>
        <taxon>Bacillati</taxon>
        <taxon>Bacillota</taxon>
        <taxon>Bacilli</taxon>
        <taxon>Bacillales</taxon>
        <taxon>Bacillaceae</taxon>
        <taxon>Halobacillus</taxon>
    </lineage>
</organism>
<accession>I0JTQ0</accession>
<dbReference type="Proteomes" id="UP000007397">
    <property type="component" value="Plasmid PL3"/>
</dbReference>
<dbReference type="EMBL" id="HE717025">
    <property type="protein sequence ID" value="CCG47523.1"/>
    <property type="molecule type" value="Genomic_DNA"/>
</dbReference>
<keyword evidence="1" id="KW-0614">Plasmid</keyword>
<dbReference type="KEGG" id="hhd:HBHAL_7004"/>